<dbReference type="PANTHER" id="PTHR30629">
    <property type="entry name" value="PROPHAGE INTEGRASE"/>
    <property type="match status" value="1"/>
</dbReference>
<gene>
    <name evidence="5" type="ORF">HNR51_004165</name>
</gene>
<evidence type="ECO:0000256" key="3">
    <source>
        <dbReference type="ARBA" id="ARBA00023172"/>
    </source>
</evidence>
<feature type="domain" description="Integrase DNA-binding" evidence="4">
    <location>
        <begin position="18"/>
        <end position="104"/>
    </location>
</feature>
<comment type="caution">
    <text evidence="5">The sequence shown here is derived from an EMBL/GenBank/DDBJ whole genome shotgun (WGS) entry which is preliminary data.</text>
</comment>
<dbReference type="SUPFAM" id="SSF56349">
    <property type="entry name" value="DNA breaking-rejoining enzymes"/>
    <property type="match status" value="1"/>
</dbReference>
<sequence>MATANSRGSYAARERTRLTQQHVAKARRLIAGDALQGRGLDLADTECQGLVLRVTRRSGTWLLKHRAGTVRLGDIEALAVDAARVAADRARLALKEGRDPSVDARVFEAAQARGMSMEDALDAAYPVEVEVQSDEDRLRDGPWQWGDLIDQFLAAKLPTLKPRWSAQFERHLLRAAEGPLRHRLVASLAQRDMLAVRDRVAKARTLSAAADTVEAVKACLSWGKRFHGHLTGLRGHPWWQDELEVEWASTPRDRTPTLEELGRTLALAERHKALGATGKETAPGMLAALWAVVLTGQRAGALTGTLRKTVRPWPERPGWEIWSWTAAEMKGGRPHAVPVPPEALAAIRRHRTDPTSPHLFPSRLPGKSVTPVGMTQWFDRMQGKEKATKGGGRTGRPAGDLFAQHDIRPWTPHDVRRTLAAYLDMERLGGAASAILAHRPPSVKGDPGQERELAQAITLRHYIHSQRLDLKAEGMSAWVAAILAAYEAEAAALHSS</sequence>
<evidence type="ECO:0000313" key="6">
    <source>
        <dbReference type="Proteomes" id="UP000543554"/>
    </source>
</evidence>
<evidence type="ECO:0000256" key="2">
    <source>
        <dbReference type="ARBA" id="ARBA00022908"/>
    </source>
</evidence>
<evidence type="ECO:0000313" key="5">
    <source>
        <dbReference type="EMBL" id="MBA8915069.1"/>
    </source>
</evidence>
<dbReference type="Pfam" id="PF13356">
    <property type="entry name" value="Arm-DNA-bind_3"/>
    <property type="match status" value="1"/>
</dbReference>
<comment type="similarity">
    <text evidence="1">Belongs to the 'phage' integrase family.</text>
</comment>
<dbReference type="Gene3D" id="3.30.160.390">
    <property type="entry name" value="Integrase, DNA-binding domain"/>
    <property type="match status" value="1"/>
</dbReference>
<accession>A0AA40S5S8</accession>
<dbReference type="InterPro" id="IPR011010">
    <property type="entry name" value="DNA_brk_join_enz"/>
</dbReference>
<dbReference type="PANTHER" id="PTHR30629:SF2">
    <property type="entry name" value="PROPHAGE INTEGRASE INTS-RELATED"/>
    <property type="match status" value="1"/>
</dbReference>
<keyword evidence="6" id="KW-1185">Reference proteome</keyword>
<dbReference type="Proteomes" id="UP000543554">
    <property type="component" value="Unassembled WGS sequence"/>
</dbReference>
<proteinExistence type="inferred from homology"/>
<evidence type="ECO:0000259" key="4">
    <source>
        <dbReference type="Pfam" id="PF13356"/>
    </source>
</evidence>
<dbReference type="AlphaFoldDB" id="A0AA40S5S8"/>
<protein>
    <submittedName>
        <fullName evidence="5">Integrase</fullName>
    </submittedName>
</protein>
<keyword evidence="2" id="KW-0229">DNA integration</keyword>
<dbReference type="InterPro" id="IPR013762">
    <property type="entry name" value="Integrase-like_cat_sf"/>
</dbReference>
<organism evidence="5 6">
    <name type="scientific">Methylorubrum thiocyanatum</name>
    <dbReference type="NCBI Taxonomy" id="47958"/>
    <lineage>
        <taxon>Bacteria</taxon>
        <taxon>Pseudomonadati</taxon>
        <taxon>Pseudomonadota</taxon>
        <taxon>Alphaproteobacteria</taxon>
        <taxon>Hyphomicrobiales</taxon>
        <taxon>Methylobacteriaceae</taxon>
        <taxon>Methylorubrum</taxon>
    </lineage>
</organism>
<keyword evidence="3" id="KW-0233">DNA recombination</keyword>
<dbReference type="GO" id="GO:0006310">
    <property type="term" value="P:DNA recombination"/>
    <property type="evidence" value="ECO:0007669"/>
    <property type="project" value="UniProtKB-KW"/>
</dbReference>
<name>A0AA40S5S8_9HYPH</name>
<dbReference type="InterPro" id="IPR038488">
    <property type="entry name" value="Integrase_DNA-bd_sf"/>
</dbReference>
<dbReference type="Gene3D" id="1.10.443.10">
    <property type="entry name" value="Intergrase catalytic core"/>
    <property type="match status" value="1"/>
</dbReference>
<evidence type="ECO:0000256" key="1">
    <source>
        <dbReference type="ARBA" id="ARBA00008857"/>
    </source>
</evidence>
<dbReference type="RefSeq" id="WP_182556147.1">
    <property type="nucleotide sequence ID" value="NZ_BPRF01000004.1"/>
</dbReference>
<dbReference type="InterPro" id="IPR050808">
    <property type="entry name" value="Phage_Integrase"/>
</dbReference>
<dbReference type="GO" id="GO:0015074">
    <property type="term" value="P:DNA integration"/>
    <property type="evidence" value="ECO:0007669"/>
    <property type="project" value="UniProtKB-KW"/>
</dbReference>
<dbReference type="InterPro" id="IPR025166">
    <property type="entry name" value="Integrase_DNA_bind_dom"/>
</dbReference>
<reference evidence="5 6" key="1">
    <citation type="submission" date="2020-08" db="EMBL/GenBank/DDBJ databases">
        <title>Genomic Encyclopedia of Type Strains, Phase IV (KMG-IV): sequencing the most valuable type-strain genomes for metagenomic binning, comparative biology and taxonomic classification.</title>
        <authorList>
            <person name="Goeker M."/>
        </authorList>
    </citation>
    <scope>NUCLEOTIDE SEQUENCE [LARGE SCALE GENOMIC DNA]</scope>
    <source>
        <strain evidence="5 6">DSM 11490</strain>
    </source>
</reference>
<dbReference type="EMBL" id="JACJIB010000007">
    <property type="protein sequence ID" value="MBA8915069.1"/>
    <property type="molecule type" value="Genomic_DNA"/>
</dbReference>
<dbReference type="GO" id="GO:0003677">
    <property type="term" value="F:DNA binding"/>
    <property type="evidence" value="ECO:0007669"/>
    <property type="project" value="InterPro"/>
</dbReference>